<evidence type="ECO:0000256" key="10">
    <source>
        <dbReference type="ARBA" id="ARBA00023136"/>
    </source>
</evidence>
<feature type="transmembrane region" description="Helical" evidence="11">
    <location>
        <begin position="22"/>
        <end position="46"/>
    </location>
</feature>
<protein>
    <recommendedName>
        <fullName evidence="3">histidine kinase</fullName>
        <ecNumber evidence="3">2.7.13.3</ecNumber>
    </recommendedName>
</protein>
<name>A0A3P5X344_9MICC</name>
<dbReference type="InterPro" id="IPR005467">
    <property type="entry name" value="His_kinase_dom"/>
</dbReference>
<keyword evidence="5 13" id="KW-0808">Transferase</keyword>
<comment type="subcellular location">
    <subcellularLocation>
        <location evidence="2">Cell membrane</location>
    </subcellularLocation>
</comment>
<keyword evidence="7 13" id="KW-0418">Kinase</keyword>
<dbReference type="SUPFAM" id="SSF55874">
    <property type="entry name" value="ATPase domain of HSP90 chaperone/DNA topoisomerase II/histidine kinase"/>
    <property type="match status" value="1"/>
</dbReference>
<evidence type="ECO:0000256" key="9">
    <source>
        <dbReference type="ARBA" id="ARBA00023012"/>
    </source>
</evidence>
<dbReference type="EMBL" id="UXAU01000031">
    <property type="protein sequence ID" value="VDC29570.1"/>
    <property type="molecule type" value="Genomic_DNA"/>
</dbReference>
<proteinExistence type="predicted"/>
<dbReference type="GO" id="GO:0000155">
    <property type="term" value="F:phosphorelay sensor kinase activity"/>
    <property type="evidence" value="ECO:0007669"/>
    <property type="project" value="InterPro"/>
</dbReference>
<dbReference type="PRINTS" id="PR00344">
    <property type="entry name" value="BCTRLSENSOR"/>
</dbReference>
<dbReference type="CDD" id="cd00082">
    <property type="entry name" value="HisKA"/>
    <property type="match status" value="1"/>
</dbReference>
<dbReference type="InterPro" id="IPR036890">
    <property type="entry name" value="HATPase_C_sf"/>
</dbReference>
<dbReference type="SUPFAM" id="SSF47384">
    <property type="entry name" value="Homodimeric domain of signal transducing histidine kinase"/>
    <property type="match status" value="1"/>
</dbReference>
<dbReference type="Gene3D" id="3.30.565.10">
    <property type="entry name" value="Histidine kinase-like ATPase, C-terminal domain"/>
    <property type="match status" value="1"/>
</dbReference>
<dbReference type="InterPro" id="IPR036097">
    <property type="entry name" value="HisK_dim/P_sf"/>
</dbReference>
<dbReference type="GO" id="GO:0005886">
    <property type="term" value="C:plasma membrane"/>
    <property type="evidence" value="ECO:0007669"/>
    <property type="project" value="UniProtKB-SubCell"/>
</dbReference>
<dbReference type="EC" id="2.7.13.3" evidence="3"/>
<keyword evidence="10 11" id="KW-0472">Membrane</keyword>
<evidence type="ECO:0000256" key="1">
    <source>
        <dbReference type="ARBA" id="ARBA00000085"/>
    </source>
</evidence>
<comment type="catalytic activity">
    <reaction evidence="1">
        <text>ATP + protein L-histidine = ADP + protein N-phospho-L-histidine.</text>
        <dbReference type="EC" id="2.7.13.3"/>
    </reaction>
</comment>
<evidence type="ECO:0000256" key="5">
    <source>
        <dbReference type="ARBA" id="ARBA00022679"/>
    </source>
</evidence>
<dbReference type="CDD" id="cd00075">
    <property type="entry name" value="HATPase"/>
    <property type="match status" value="1"/>
</dbReference>
<evidence type="ECO:0000313" key="13">
    <source>
        <dbReference type="EMBL" id="VDC29570.1"/>
    </source>
</evidence>
<accession>A0A3P5X344</accession>
<reference evidence="13 14" key="1">
    <citation type="submission" date="2018-11" db="EMBL/GenBank/DDBJ databases">
        <authorList>
            <person name="Criscuolo A."/>
        </authorList>
    </citation>
    <scope>NUCLEOTIDE SEQUENCE [LARGE SCALE GENOMIC DNA]</scope>
    <source>
        <strain evidence="13">AT11b</strain>
    </source>
</reference>
<evidence type="ECO:0000256" key="8">
    <source>
        <dbReference type="ARBA" id="ARBA00022989"/>
    </source>
</evidence>
<gene>
    <name evidence="13" type="primary">arlS</name>
    <name evidence="13" type="ORF">PSET11_02248</name>
</gene>
<keyword evidence="6 11" id="KW-0812">Transmembrane</keyword>
<organism evidence="13 14">
    <name type="scientific">Arthrobacter ulcerisalmonis</name>
    <dbReference type="NCBI Taxonomy" id="2483813"/>
    <lineage>
        <taxon>Bacteria</taxon>
        <taxon>Bacillati</taxon>
        <taxon>Actinomycetota</taxon>
        <taxon>Actinomycetes</taxon>
        <taxon>Micrococcales</taxon>
        <taxon>Micrococcaceae</taxon>
        <taxon>Arthrobacter</taxon>
    </lineage>
</organism>
<dbReference type="Proteomes" id="UP000280861">
    <property type="component" value="Unassembled WGS sequence"/>
</dbReference>
<feature type="transmembrane region" description="Helical" evidence="11">
    <location>
        <begin position="69"/>
        <end position="90"/>
    </location>
</feature>
<dbReference type="SMART" id="SM00387">
    <property type="entry name" value="HATPase_c"/>
    <property type="match status" value="1"/>
</dbReference>
<evidence type="ECO:0000256" key="11">
    <source>
        <dbReference type="SAM" id="Phobius"/>
    </source>
</evidence>
<evidence type="ECO:0000256" key="3">
    <source>
        <dbReference type="ARBA" id="ARBA00012438"/>
    </source>
</evidence>
<evidence type="ECO:0000313" key="14">
    <source>
        <dbReference type="Proteomes" id="UP000280861"/>
    </source>
</evidence>
<dbReference type="Pfam" id="PF02518">
    <property type="entry name" value="HATPase_c"/>
    <property type="match status" value="1"/>
</dbReference>
<dbReference type="InterPro" id="IPR003661">
    <property type="entry name" value="HisK_dim/P_dom"/>
</dbReference>
<dbReference type="RefSeq" id="WP_124092269.1">
    <property type="nucleotide sequence ID" value="NZ_CBCRYA010000023.1"/>
</dbReference>
<dbReference type="Gene3D" id="1.10.287.130">
    <property type="match status" value="1"/>
</dbReference>
<evidence type="ECO:0000256" key="2">
    <source>
        <dbReference type="ARBA" id="ARBA00004236"/>
    </source>
</evidence>
<dbReference type="PROSITE" id="PS50109">
    <property type="entry name" value="HIS_KIN"/>
    <property type="match status" value="1"/>
</dbReference>
<evidence type="ECO:0000259" key="12">
    <source>
        <dbReference type="PROSITE" id="PS50109"/>
    </source>
</evidence>
<evidence type="ECO:0000256" key="4">
    <source>
        <dbReference type="ARBA" id="ARBA00022553"/>
    </source>
</evidence>
<dbReference type="Pfam" id="PF00512">
    <property type="entry name" value="HisKA"/>
    <property type="match status" value="1"/>
</dbReference>
<keyword evidence="14" id="KW-1185">Reference proteome</keyword>
<dbReference type="InterPro" id="IPR004358">
    <property type="entry name" value="Sig_transdc_His_kin-like_C"/>
</dbReference>
<dbReference type="OrthoDB" id="9786919at2"/>
<keyword evidence="9" id="KW-0902">Two-component regulatory system</keyword>
<evidence type="ECO:0000256" key="7">
    <source>
        <dbReference type="ARBA" id="ARBA00022777"/>
    </source>
</evidence>
<evidence type="ECO:0000256" key="6">
    <source>
        <dbReference type="ARBA" id="ARBA00022692"/>
    </source>
</evidence>
<dbReference type="SMART" id="SM00388">
    <property type="entry name" value="HisKA"/>
    <property type="match status" value="1"/>
</dbReference>
<sequence length="330" mass="34034">MTDSPEPTAGDQAILRRASLRIALRISAACAVLVLCLLAAATFYLLHQAGKAPAGGTDTRYAYLDTDDLIKAMIVAGAVGILLAGGVGWVSARSAIRPLGAALALQRRFVQDASHEMRTPLAILDARIQLAQRFAAPDSSTGQALARIRSDTSELTLIVNELLEAAAGSAATPDTAPTDPTDVATVAGGVANNLQLLASAREISVECTSAGHPRARIAPQRLHRAILGLAENALTHTPTGGLISITATATSGQVVITVTDTGPGITGIDKHRIFDRFARTTRPAMGQEQRNFGIGLALVRDIATAAGGSADVASTGPLGTCMRIVLPLAT</sequence>
<dbReference type="InterPro" id="IPR050428">
    <property type="entry name" value="TCS_sensor_his_kinase"/>
</dbReference>
<dbReference type="AlphaFoldDB" id="A0A3P5X344"/>
<dbReference type="InterPro" id="IPR003594">
    <property type="entry name" value="HATPase_dom"/>
</dbReference>
<keyword evidence="8 11" id="KW-1133">Transmembrane helix</keyword>
<keyword evidence="4" id="KW-0597">Phosphoprotein</keyword>
<feature type="domain" description="Histidine kinase" evidence="12">
    <location>
        <begin position="112"/>
        <end position="330"/>
    </location>
</feature>
<dbReference type="PANTHER" id="PTHR45436:SF5">
    <property type="entry name" value="SENSOR HISTIDINE KINASE TRCS"/>
    <property type="match status" value="1"/>
</dbReference>
<dbReference type="PANTHER" id="PTHR45436">
    <property type="entry name" value="SENSOR HISTIDINE KINASE YKOH"/>
    <property type="match status" value="1"/>
</dbReference>